<protein>
    <submittedName>
        <fullName evidence="2">Uncharacterized protein</fullName>
    </submittedName>
</protein>
<feature type="compositionally biased region" description="Basic and acidic residues" evidence="1">
    <location>
        <begin position="96"/>
        <end position="110"/>
    </location>
</feature>
<dbReference type="Proteomes" id="UP001066276">
    <property type="component" value="Chromosome 1_1"/>
</dbReference>
<keyword evidence="3" id="KW-1185">Reference proteome</keyword>
<proteinExistence type="predicted"/>
<sequence>MQTRERSATQRAALPIGSTWYPQDKKDIKGEVPERQAESVRSGNLQEAAAERTRRTKEERSSWGENPTGTKSPHGPNPGRRSPAPGSIRLGPGTLQEKRGQARLPERPME</sequence>
<organism evidence="2 3">
    <name type="scientific">Pleurodeles waltl</name>
    <name type="common">Iberian ribbed newt</name>
    <dbReference type="NCBI Taxonomy" id="8319"/>
    <lineage>
        <taxon>Eukaryota</taxon>
        <taxon>Metazoa</taxon>
        <taxon>Chordata</taxon>
        <taxon>Craniata</taxon>
        <taxon>Vertebrata</taxon>
        <taxon>Euteleostomi</taxon>
        <taxon>Amphibia</taxon>
        <taxon>Batrachia</taxon>
        <taxon>Caudata</taxon>
        <taxon>Salamandroidea</taxon>
        <taxon>Salamandridae</taxon>
        <taxon>Pleurodelinae</taxon>
        <taxon>Pleurodeles</taxon>
    </lineage>
</organism>
<dbReference type="AlphaFoldDB" id="A0AAV7WZW2"/>
<dbReference type="EMBL" id="JANPWB010000001">
    <property type="protein sequence ID" value="KAJ1217560.1"/>
    <property type="molecule type" value="Genomic_DNA"/>
</dbReference>
<feature type="compositionally biased region" description="Basic and acidic residues" evidence="1">
    <location>
        <begin position="49"/>
        <end position="62"/>
    </location>
</feature>
<accession>A0AAV7WZW2</accession>
<name>A0AAV7WZW2_PLEWA</name>
<reference evidence="2" key="1">
    <citation type="journal article" date="2022" name="bioRxiv">
        <title>Sequencing and chromosome-scale assembly of the giantPleurodeles waltlgenome.</title>
        <authorList>
            <person name="Brown T."/>
            <person name="Elewa A."/>
            <person name="Iarovenko S."/>
            <person name="Subramanian E."/>
            <person name="Araus A.J."/>
            <person name="Petzold A."/>
            <person name="Susuki M."/>
            <person name="Suzuki K.-i.T."/>
            <person name="Hayashi T."/>
            <person name="Toyoda A."/>
            <person name="Oliveira C."/>
            <person name="Osipova E."/>
            <person name="Leigh N.D."/>
            <person name="Simon A."/>
            <person name="Yun M.H."/>
        </authorList>
    </citation>
    <scope>NUCLEOTIDE SEQUENCE</scope>
    <source>
        <strain evidence="2">20211129_DDA</strain>
        <tissue evidence="2">Liver</tissue>
    </source>
</reference>
<feature type="region of interest" description="Disordered" evidence="1">
    <location>
        <begin position="1"/>
        <end position="110"/>
    </location>
</feature>
<comment type="caution">
    <text evidence="2">The sequence shown here is derived from an EMBL/GenBank/DDBJ whole genome shotgun (WGS) entry which is preliminary data.</text>
</comment>
<evidence type="ECO:0000313" key="3">
    <source>
        <dbReference type="Proteomes" id="UP001066276"/>
    </source>
</evidence>
<feature type="compositionally biased region" description="Basic and acidic residues" evidence="1">
    <location>
        <begin position="23"/>
        <end position="38"/>
    </location>
</feature>
<evidence type="ECO:0000256" key="1">
    <source>
        <dbReference type="SAM" id="MobiDB-lite"/>
    </source>
</evidence>
<gene>
    <name evidence="2" type="ORF">NDU88_005154</name>
</gene>
<evidence type="ECO:0000313" key="2">
    <source>
        <dbReference type="EMBL" id="KAJ1217560.1"/>
    </source>
</evidence>